<dbReference type="GO" id="GO:0016853">
    <property type="term" value="F:isomerase activity"/>
    <property type="evidence" value="ECO:0007669"/>
    <property type="project" value="UniProtKB-KW"/>
</dbReference>
<gene>
    <name evidence="5" type="primary">tpiA_2</name>
    <name evidence="5" type="ORF">GCM10007866_27560</name>
</gene>
<evidence type="ECO:0000256" key="2">
    <source>
        <dbReference type="ARBA" id="ARBA00007422"/>
    </source>
</evidence>
<comment type="caution">
    <text evidence="5">The sequence shown here is derived from an EMBL/GenBank/DDBJ whole genome shotgun (WGS) entry which is preliminary data.</text>
</comment>
<keyword evidence="4" id="KW-0963">Cytoplasm</keyword>
<comment type="catalytic activity">
    <reaction evidence="4">
        <text>D-glyceraldehyde 3-phosphate = dihydroxyacetone phosphate</text>
        <dbReference type="Rhea" id="RHEA:18585"/>
        <dbReference type="ChEBI" id="CHEBI:57642"/>
        <dbReference type="ChEBI" id="CHEBI:59776"/>
        <dbReference type="EC" id="5.3.1.1"/>
    </reaction>
</comment>
<dbReference type="PANTHER" id="PTHR21139">
    <property type="entry name" value="TRIOSEPHOSPHATE ISOMERASE"/>
    <property type="match status" value="1"/>
</dbReference>
<dbReference type="EC" id="5.3.1.1" evidence="4"/>
<keyword evidence="6" id="KW-1185">Reference proteome</keyword>
<evidence type="ECO:0000256" key="3">
    <source>
        <dbReference type="ARBA" id="ARBA00023235"/>
    </source>
</evidence>
<dbReference type="RefSeq" id="WP_082790750.1">
    <property type="nucleotide sequence ID" value="NZ_BEWL01000002.1"/>
</dbReference>
<evidence type="ECO:0000256" key="1">
    <source>
        <dbReference type="ARBA" id="ARBA00000148"/>
    </source>
</evidence>
<accession>A0ABQ5X4E4</accession>
<dbReference type="Gene3D" id="3.20.20.70">
    <property type="entry name" value="Aldolase class I"/>
    <property type="match status" value="1"/>
</dbReference>
<dbReference type="EMBL" id="BSNW01000050">
    <property type="protein sequence ID" value="GLQ70303.1"/>
    <property type="molecule type" value="Genomic_DNA"/>
</dbReference>
<organism evidence="5 6">
    <name type="scientific">Gluconobacter albidus</name>
    <dbReference type="NCBI Taxonomy" id="318683"/>
    <lineage>
        <taxon>Bacteria</taxon>
        <taxon>Pseudomonadati</taxon>
        <taxon>Pseudomonadota</taxon>
        <taxon>Alphaproteobacteria</taxon>
        <taxon>Acetobacterales</taxon>
        <taxon>Acetobacteraceae</taxon>
        <taxon>Gluconobacter</taxon>
    </lineage>
</organism>
<dbReference type="SUPFAM" id="SSF51351">
    <property type="entry name" value="Triosephosphate isomerase (TIM)"/>
    <property type="match status" value="1"/>
</dbReference>
<keyword evidence="3 4" id="KW-0413">Isomerase</keyword>
<evidence type="ECO:0000256" key="4">
    <source>
        <dbReference type="RuleBase" id="RU363013"/>
    </source>
</evidence>
<dbReference type="Proteomes" id="UP001156672">
    <property type="component" value="Unassembled WGS sequence"/>
</dbReference>
<evidence type="ECO:0000313" key="5">
    <source>
        <dbReference type="EMBL" id="GLQ70303.1"/>
    </source>
</evidence>
<dbReference type="CDD" id="cd00311">
    <property type="entry name" value="TIM"/>
    <property type="match status" value="1"/>
</dbReference>
<dbReference type="InterPro" id="IPR035990">
    <property type="entry name" value="TIM_sf"/>
</dbReference>
<comment type="similarity">
    <text evidence="2 4">Belongs to the triosephosphate isomerase family.</text>
</comment>
<comment type="pathway">
    <text evidence="4">Carbohydrate biosynthesis; gluconeogenesis.</text>
</comment>
<comment type="pathway">
    <text evidence="4">Carbohydrate degradation; glycolysis; D-glyceraldehyde 3-phosphate from glycerone phosphate: step 1/1.</text>
</comment>
<keyword evidence="4" id="KW-0324">Glycolysis</keyword>
<dbReference type="InterPro" id="IPR000652">
    <property type="entry name" value="Triosephosphate_isomerase"/>
</dbReference>
<comment type="subcellular location">
    <subcellularLocation>
        <location evidence="4">Cytoplasm</location>
    </subcellularLocation>
</comment>
<dbReference type="PANTHER" id="PTHR21139:SF42">
    <property type="entry name" value="TRIOSEPHOSPHATE ISOMERASE"/>
    <property type="match status" value="1"/>
</dbReference>
<comment type="catalytic activity">
    <reaction evidence="1">
        <text>L-erythrulose 1-phosphate = D-erythrulose 4-phosphate</text>
        <dbReference type="Rhea" id="RHEA:49588"/>
        <dbReference type="ChEBI" id="CHEBI:58002"/>
        <dbReference type="ChEBI" id="CHEBI:90796"/>
        <dbReference type="EC" id="5.3.1.33"/>
    </reaction>
</comment>
<dbReference type="PROSITE" id="PS51440">
    <property type="entry name" value="TIM_2"/>
    <property type="match status" value="1"/>
</dbReference>
<proteinExistence type="inferred from homology"/>
<sequence length="269" mass="29148">MNIQPFGRSEMAQVWIGTSWKMNKGPAEAIASAQALEGFVPPQGIQPFVIPPFTSLKDVCTVLEDSALMVGAQNMHWEDSGSWTGEVSPEMIRGCGASMVEIGHSERRQHFGETDWTVNLKVHAALRHGLRPLICIGDTLNEYEFGVSHETLARQTKIALHGVARKDLANVLIAYEPVWAIGASGRPADAGFVSDVHTRLRRVVQDLAGAEGARIPLLYGGSVSRENIRGYVGLADVDGVFIGRAAWKATDFMALIDSVRDLASDKIAA</sequence>
<evidence type="ECO:0000313" key="6">
    <source>
        <dbReference type="Proteomes" id="UP001156672"/>
    </source>
</evidence>
<dbReference type="NCBIfam" id="NF000722">
    <property type="entry name" value="PRK00042.2-1"/>
    <property type="match status" value="1"/>
</dbReference>
<comment type="subunit">
    <text evidence="4">Homodimer.</text>
</comment>
<protein>
    <recommendedName>
        <fullName evidence="4">Triosephosphate isomerase</fullName>
        <ecNumber evidence="4">5.3.1.1</ecNumber>
    </recommendedName>
</protein>
<reference evidence="6" key="1">
    <citation type="journal article" date="2019" name="Int. J. Syst. Evol. Microbiol.">
        <title>The Global Catalogue of Microorganisms (GCM) 10K type strain sequencing project: providing services to taxonomists for standard genome sequencing and annotation.</title>
        <authorList>
            <consortium name="The Broad Institute Genomics Platform"/>
            <consortium name="The Broad Institute Genome Sequencing Center for Infectious Disease"/>
            <person name="Wu L."/>
            <person name="Ma J."/>
        </authorList>
    </citation>
    <scope>NUCLEOTIDE SEQUENCE [LARGE SCALE GENOMIC DNA]</scope>
    <source>
        <strain evidence="6">NBRC 3250</strain>
    </source>
</reference>
<dbReference type="Pfam" id="PF00121">
    <property type="entry name" value="TIM"/>
    <property type="match status" value="1"/>
</dbReference>
<keyword evidence="4" id="KW-0312">Gluconeogenesis</keyword>
<name>A0ABQ5X4E4_9PROT</name>
<dbReference type="InterPro" id="IPR013785">
    <property type="entry name" value="Aldolase_TIM"/>
</dbReference>